<keyword evidence="3" id="KW-1185">Reference proteome</keyword>
<evidence type="ECO:0000313" key="3">
    <source>
        <dbReference type="Proteomes" id="UP001271007"/>
    </source>
</evidence>
<dbReference type="AlphaFoldDB" id="A0AAJ0GC08"/>
<gene>
    <name evidence="2" type="ORF">LTR09_005963</name>
</gene>
<comment type="caution">
    <text evidence="2">The sequence shown here is derived from an EMBL/GenBank/DDBJ whole genome shotgun (WGS) entry which is preliminary data.</text>
</comment>
<organism evidence="2 3">
    <name type="scientific">Extremus antarcticus</name>
    <dbReference type="NCBI Taxonomy" id="702011"/>
    <lineage>
        <taxon>Eukaryota</taxon>
        <taxon>Fungi</taxon>
        <taxon>Dikarya</taxon>
        <taxon>Ascomycota</taxon>
        <taxon>Pezizomycotina</taxon>
        <taxon>Dothideomycetes</taxon>
        <taxon>Dothideomycetidae</taxon>
        <taxon>Mycosphaerellales</taxon>
        <taxon>Extremaceae</taxon>
        <taxon>Extremus</taxon>
    </lineage>
</organism>
<feature type="region of interest" description="Disordered" evidence="1">
    <location>
        <begin position="25"/>
        <end position="87"/>
    </location>
</feature>
<reference evidence="2" key="1">
    <citation type="submission" date="2023-04" db="EMBL/GenBank/DDBJ databases">
        <title>Black Yeasts Isolated from many extreme environments.</title>
        <authorList>
            <person name="Coleine C."/>
            <person name="Stajich J.E."/>
            <person name="Selbmann L."/>
        </authorList>
    </citation>
    <scope>NUCLEOTIDE SEQUENCE</scope>
    <source>
        <strain evidence="2">CCFEE 5312</strain>
    </source>
</reference>
<dbReference type="Proteomes" id="UP001271007">
    <property type="component" value="Unassembled WGS sequence"/>
</dbReference>
<name>A0AAJ0GC08_9PEZI</name>
<evidence type="ECO:0000313" key="2">
    <source>
        <dbReference type="EMBL" id="KAK3052899.1"/>
    </source>
</evidence>
<evidence type="ECO:0000256" key="1">
    <source>
        <dbReference type="SAM" id="MobiDB-lite"/>
    </source>
</evidence>
<protein>
    <submittedName>
        <fullName evidence="2">Uncharacterized protein</fullName>
    </submittedName>
</protein>
<dbReference type="EMBL" id="JAWDJX010000018">
    <property type="protein sequence ID" value="KAK3052899.1"/>
    <property type="molecule type" value="Genomic_DNA"/>
</dbReference>
<accession>A0AAJ0GC08</accession>
<sequence length="258" mass="28822">MNRPPQFISEPDAVDLLKGMRAMNSFRRNTTGPLLPGDDRAPFSFPPGSDPRSASEQRASDASQSHTVGGVASSSRSSSPERRNHEAARERLQNLIDENYVIDGMRTLSRDGTPESMRGEEQPDDAEVLRVRAMGRNHLIDMAMAQTRLQLLQTLIDDLRDNVYGSKLRSAVLADRPSQSILRTCSEQVSSLKTQLEYSLDTKVMQYLMYRAVNRSTWTEATDAMGLAMATHVNGECQRLMAYWRANGDGRPAETQRS</sequence>
<proteinExistence type="predicted"/>